<evidence type="ECO:0000313" key="4">
    <source>
        <dbReference type="Proteomes" id="UP000887458"/>
    </source>
</evidence>
<dbReference type="Proteomes" id="UP000887458">
    <property type="component" value="Unassembled WGS sequence"/>
</dbReference>
<proteinExistence type="predicted"/>
<keyword evidence="2" id="KW-1133">Transmembrane helix</keyword>
<organism evidence="3 4">
    <name type="scientific">Dermatophagoides pteronyssinus</name>
    <name type="common">European house dust mite</name>
    <dbReference type="NCBI Taxonomy" id="6956"/>
    <lineage>
        <taxon>Eukaryota</taxon>
        <taxon>Metazoa</taxon>
        <taxon>Ecdysozoa</taxon>
        <taxon>Arthropoda</taxon>
        <taxon>Chelicerata</taxon>
        <taxon>Arachnida</taxon>
        <taxon>Acari</taxon>
        <taxon>Acariformes</taxon>
        <taxon>Sarcoptiformes</taxon>
        <taxon>Astigmata</taxon>
        <taxon>Psoroptidia</taxon>
        <taxon>Analgoidea</taxon>
        <taxon>Pyroglyphidae</taxon>
        <taxon>Dermatophagoidinae</taxon>
        <taxon>Dermatophagoides</taxon>
    </lineage>
</organism>
<feature type="region of interest" description="Disordered" evidence="1">
    <location>
        <begin position="469"/>
        <end position="503"/>
    </location>
</feature>
<keyword evidence="2" id="KW-0472">Membrane</keyword>
<feature type="transmembrane region" description="Helical" evidence="2">
    <location>
        <begin position="414"/>
        <end position="438"/>
    </location>
</feature>
<dbReference type="EMBL" id="NJHN03000044">
    <property type="protein sequence ID" value="KAH9421255.1"/>
    <property type="molecule type" value="Genomic_DNA"/>
</dbReference>
<keyword evidence="4" id="KW-1185">Reference proteome</keyword>
<keyword evidence="2" id="KW-0812">Transmembrane</keyword>
<accession>A0ABQ8JFU6</accession>
<gene>
    <name evidence="3" type="ORF">DERP_012828</name>
</gene>
<name>A0ABQ8JFU6_DERPT</name>
<feature type="compositionally biased region" description="Basic and acidic residues" evidence="1">
    <location>
        <begin position="493"/>
        <end position="503"/>
    </location>
</feature>
<reference evidence="3 4" key="2">
    <citation type="journal article" date="2022" name="Mol. Biol. Evol.">
        <title>Comparative Genomics Reveals Insights into the Divergent Evolution of Astigmatic Mites and Household Pest Adaptations.</title>
        <authorList>
            <person name="Xiong Q."/>
            <person name="Wan A.T."/>
            <person name="Liu X."/>
            <person name="Fung C.S."/>
            <person name="Xiao X."/>
            <person name="Malainual N."/>
            <person name="Hou J."/>
            <person name="Wang L."/>
            <person name="Wang M."/>
            <person name="Yang K.Y."/>
            <person name="Cui Y."/>
            <person name="Leung E.L."/>
            <person name="Nong W."/>
            <person name="Shin S.K."/>
            <person name="Au S.W."/>
            <person name="Jeong K.Y."/>
            <person name="Chew F.T."/>
            <person name="Hui J.H."/>
            <person name="Leung T.F."/>
            <person name="Tungtrongchitr A."/>
            <person name="Zhong N."/>
            <person name="Liu Z."/>
            <person name="Tsui S.K."/>
        </authorList>
    </citation>
    <scope>NUCLEOTIDE SEQUENCE [LARGE SCALE GENOMIC DNA]</scope>
    <source>
        <strain evidence="3">Derp</strain>
    </source>
</reference>
<reference evidence="3 4" key="1">
    <citation type="journal article" date="2018" name="J. Allergy Clin. Immunol.">
        <title>High-quality assembly of Dermatophagoides pteronyssinus genome and transcriptome reveals a wide range of novel allergens.</title>
        <authorList>
            <person name="Liu X.Y."/>
            <person name="Yang K.Y."/>
            <person name="Wang M.Q."/>
            <person name="Kwok J.S."/>
            <person name="Zeng X."/>
            <person name="Yang Z."/>
            <person name="Xiao X.J."/>
            <person name="Lau C.P."/>
            <person name="Li Y."/>
            <person name="Huang Z.M."/>
            <person name="Ba J.G."/>
            <person name="Yim A.K."/>
            <person name="Ouyang C.Y."/>
            <person name="Ngai S.M."/>
            <person name="Chan T.F."/>
            <person name="Leung E.L."/>
            <person name="Liu L."/>
            <person name="Liu Z.G."/>
            <person name="Tsui S.K."/>
        </authorList>
    </citation>
    <scope>NUCLEOTIDE SEQUENCE [LARGE SCALE GENOMIC DNA]</scope>
    <source>
        <strain evidence="3">Derp</strain>
    </source>
</reference>
<evidence type="ECO:0000256" key="2">
    <source>
        <dbReference type="SAM" id="Phobius"/>
    </source>
</evidence>
<evidence type="ECO:0000256" key="1">
    <source>
        <dbReference type="SAM" id="MobiDB-lite"/>
    </source>
</evidence>
<protein>
    <submittedName>
        <fullName evidence="3">Uncharacterized protein</fullName>
    </submittedName>
</protein>
<evidence type="ECO:0000313" key="3">
    <source>
        <dbReference type="EMBL" id="KAH9421255.1"/>
    </source>
</evidence>
<sequence>MMMAIIINPKQPRRRRIKQRMDCENTCEYFNVNNNFMNKSLKFFSIITFIGLIFINIVSSSSSSMAIETNFPCSSFKMNYSFDFAFNQIITANHINTNNNRLYNHYIYSQKKIFQLYFDRSDRLQVKSIEFQQQQQQRSKNNNDDDYYYLQNFSGDYGFSLHMAEPMTSKICSGRIHQHFLTCLDLVYRNISNAYIKNKETFLFEMDDNFRPSLAFQHISYDRYDYSRYMIIFVEQNLQILSINNQSDKIIYQRHFNRRWQVYLFANMERITNQTYNAIVPDYLNKIPTEFELTGVYGWTRKNSDYDEYMIIVFNGTDHLYCMNEACSQSKNYQQFLPECRAPESLIALNQQSLNPKFSQQGLVVTKCCGQWEKFSKNQPNNNNDDDYDDESQWQIRDGKLYRVRSARSTNLNYVIWSLIILGFLILLLLICWIYSCINETRYNDRMIMEKILPKQNDQQQQQQHLNLNDGHATNTIKKSSETLTTTTTTVDNHSKPKEDFKD</sequence>
<comment type="caution">
    <text evidence="3">The sequence shown here is derived from an EMBL/GenBank/DDBJ whole genome shotgun (WGS) entry which is preliminary data.</text>
</comment>